<evidence type="ECO:0000313" key="3">
    <source>
        <dbReference type="EMBL" id="KRR20552.1"/>
    </source>
</evidence>
<reference evidence="3 4" key="1">
    <citation type="submission" date="2014-03" db="EMBL/GenBank/DDBJ databases">
        <title>Bradyrhizobium valentinum sp. nov., isolated from effective nodules of Lupinus mariae-josephae, a lupine endemic of basic-lime soils in Eastern Spain.</title>
        <authorList>
            <person name="Duran D."/>
            <person name="Rey L."/>
            <person name="Navarro A."/>
            <person name="Busquets A."/>
            <person name="Imperial J."/>
            <person name="Ruiz-Argueso T."/>
        </authorList>
    </citation>
    <scope>NUCLEOTIDE SEQUENCE [LARGE SCALE GENOMIC DNA]</scope>
    <source>
        <strain evidence="3 4">CCBAU 23086</strain>
    </source>
</reference>
<protein>
    <submittedName>
        <fullName evidence="3">Uncharacterized protein</fullName>
    </submittedName>
</protein>
<feature type="transmembrane region" description="Helical" evidence="2">
    <location>
        <begin position="46"/>
        <end position="68"/>
    </location>
</feature>
<feature type="transmembrane region" description="Helical" evidence="2">
    <location>
        <begin position="141"/>
        <end position="162"/>
    </location>
</feature>
<name>A0A0R3MJN1_9BRAD</name>
<feature type="transmembrane region" description="Helical" evidence="2">
    <location>
        <begin position="12"/>
        <end position="34"/>
    </location>
</feature>
<keyword evidence="2" id="KW-0472">Membrane</keyword>
<evidence type="ECO:0000256" key="1">
    <source>
        <dbReference type="SAM" id="MobiDB-lite"/>
    </source>
</evidence>
<feature type="transmembrane region" description="Helical" evidence="2">
    <location>
        <begin position="80"/>
        <end position="102"/>
    </location>
</feature>
<organism evidence="3 4">
    <name type="scientific">Bradyrhizobium lablabi</name>
    <dbReference type="NCBI Taxonomy" id="722472"/>
    <lineage>
        <taxon>Bacteria</taxon>
        <taxon>Pseudomonadati</taxon>
        <taxon>Pseudomonadota</taxon>
        <taxon>Alphaproteobacteria</taxon>
        <taxon>Hyphomicrobiales</taxon>
        <taxon>Nitrobacteraceae</taxon>
        <taxon>Bradyrhizobium</taxon>
    </lineage>
</organism>
<proteinExistence type="predicted"/>
<evidence type="ECO:0000313" key="4">
    <source>
        <dbReference type="Proteomes" id="UP000051660"/>
    </source>
</evidence>
<keyword evidence="2" id="KW-0812">Transmembrane</keyword>
<feature type="compositionally biased region" description="Polar residues" evidence="1">
    <location>
        <begin position="169"/>
        <end position="192"/>
    </location>
</feature>
<accession>A0A0R3MJN1</accession>
<keyword evidence="2" id="KW-1133">Transmembrane helix</keyword>
<feature type="region of interest" description="Disordered" evidence="1">
    <location>
        <begin position="169"/>
        <end position="211"/>
    </location>
</feature>
<dbReference type="EMBL" id="LLYB01000086">
    <property type="protein sequence ID" value="KRR20552.1"/>
    <property type="molecule type" value="Genomic_DNA"/>
</dbReference>
<sequence length="211" mass="22151">MVIAHLVLSGAAMAGVNGMGAVDTLIIIMLAALVAYRFRDIGWRGWIGGSFVIATMLVAPLAVAAHAIANNLRPAQFMEVMNEVGLVTGVANLVLLAVAGYVQSSRLEAPIPADPFVEALQPLAEGSSPRVAANEPRVPNVFAVSAAIIVLVVVGISITFLIPRPFATRSTPSAPSQASIQGLQTQSNGLTKDTNDFLRQLSQHPPRPARQ</sequence>
<evidence type="ECO:0000256" key="2">
    <source>
        <dbReference type="SAM" id="Phobius"/>
    </source>
</evidence>
<dbReference type="Proteomes" id="UP000051660">
    <property type="component" value="Unassembled WGS sequence"/>
</dbReference>
<dbReference type="AlphaFoldDB" id="A0A0R3MJN1"/>
<gene>
    <name evidence="3" type="ORF">CQ14_11055</name>
</gene>
<comment type="caution">
    <text evidence="3">The sequence shown here is derived from an EMBL/GenBank/DDBJ whole genome shotgun (WGS) entry which is preliminary data.</text>
</comment>